<dbReference type="InterPro" id="IPR021080">
    <property type="entry name" value="Minor_capsid_protein"/>
</dbReference>
<dbReference type="Pfam" id="PF11114">
    <property type="entry name" value="Minor_capsid_2"/>
    <property type="match status" value="1"/>
</dbReference>
<name>A0ABU4WLY9_9FIRM</name>
<dbReference type="Proteomes" id="UP001285244">
    <property type="component" value="Unassembled WGS sequence"/>
</dbReference>
<evidence type="ECO:0000313" key="2">
    <source>
        <dbReference type="Proteomes" id="UP001285244"/>
    </source>
</evidence>
<sequence>MARTFNIPLENRTIVIRTKGGEVKGELKWNPTYNPSNRFEVAQTYVDTEVIRLSDPMVPFRQGVLRGSGMRASSIGDGWVRYSTPYARYQYYGKVMIGHAPKTVTNIPLTYSGAPRRGAKWFERMKAQNLNHIMRGAGRIIGSGK</sequence>
<gene>
    <name evidence="1" type="ORF">MOZ64_01715</name>
</gene>
<evidence type="ECO:0000313" key="1">
    <source>
        <dbReference type="EMBL" id="MDX8416560.1"/>
    </source>
</evidence>
<dbReference type="EMBL" id="JALBUS010000002">
    <property type="protein sequence ID" value="MDX8416560.1"/>
    <property type="molecule type" value="Genomic_DNA"/>
</dbReference>
<comment type="caution">
    <text evidence="1">The sequence shown here is derived from an EMBL/GenBank/DDBJ whole genome shotgun (WGS) entry which is preliminary data.</text>
</comment>
<dbReference type="RefSeq" id="WP_320324896.1">
    <property type="nucleotide sequence ID" value="NZ_JALBUS010000002.1"/>
</dbReference>
<organism evidence="1 2">
    <name type="scientific">Absicoccus intestinalis</name>
    <dbReference type="NCBI Taxonomy" id="2926319"/>
    <lineage>
        <taxon>Bacteria</taxon>
        <taxon>Bacillati</taxon>
        <taxon>Bacillota</taxon>
        <taxon>Erysipelotrichia</taxon>
        <taxon>Erysipelotrichales</taxon>
        <taxon>Erysipelotrichaceae</taxon>
        <taxon>Absicoccus</taxon>
    </lineage>
</organism>
<accession>A0ABU4WLY9</accession>
<reference evidence="1 2" key="1">
    <citation type="submission" date="2022-03" db="EMBL/GenBank/DDBJ databases">
        <title>Novel taxa within the pig intestine.</title>
        <authorList>
            <person name="Wylensek D."/>
            <person name="Bishof K."/>
            <person name="Afrizal A."/>
            <person name="Clavel T."/>
        </authorList>
    </citation>
    <scope>NUCLEOTIDE SEQUENCE [LARGE SCALE GENOMIC DNA]</scope>
    <source>
        <strain evidence="1 2">Cla-KB-P134</strain>
    </source>
</reference>
<protein>
    <submittedName>
        <fullName evidence="1">Minor capsid protein</fullName>
    </submittedName>
</protein>
<keyword evidence="2" id="KW-1185">Reference proteome</keyword>
<proteinExistence type="predicted"/>